<evidence type="ECO:0000256" key="1">
    <source>
        <dbReference type="ARBA" id="ARBA00022448"/>
    </source>
</evidence>
<dbReference type="KEGG" id="gca:Galf_2367"/>
<comment type="subcellular location">
    <subcellularLocation>
        <location evidence="6">Cell inner membrane</location>
        <topology evidence="6">Single-pass membrane protein</topology>
    </subcellularLocation>
</comment>
<evidence type="ECO:0000313" key="9">
    <source>
        <dbReference type="Proteomes" id="UP000001235"/>
    </source>
</evidence>
<dbReference type="eggNOG" id="COG4659">
    <property type="taxonomic scope" value="Bacteria"/>
</dbReference>
<keyword evidence="5 6" id="KW-0249">Electron transport</keyword>
<reference evidence="8 9" key="1">
    <citation type="submission" date="2010-08" db="EMBL/GenBank/DDBJ databases">
        <title>Complete sequence of Gallionella capsiferriformans ES-2.</title>
        <authorList>
            <consortium name="US DOE Joint Genome Institute"/>
            <person name="Lucas S."/>
            <person name="Copeland A."/>
            <person name="Lapidus A."/>
            <person name="Cheng J.-F."/>
            <person name="Bruce D."/>
            <person name="Goodwin L."/>
            <person name="Pitluck S."/>
            <person name="Chertkov O."/>
            <person name="Davenport K.W."/>
            <person name="Detter J.C."/>
            <person name="Han C."/>
            <person name="Tapia R."/>
            <person name="Land M."/>
            <person name="Hauser L."/>
            <person name="Chang Y.-J."/>
            <person name="Jeffries C."/>
            <person name="Kyrpides N."/>
            <person name="Ivanova N."/>
            <person name="Mikhailova N."/>
            <person name="Shelobolina E.S."/>
            <person name="Picardal F."/>
            <person name="Roden E."/>
            <person name="Emerson D."/>
            <person name="Woyke T."/>
        </authorList>
    </citation>
    <scope>NUCLEOTIDE SEQUENCE [LARGE SCALE GENOMIC DNA]</scope>
    <source>
        <strain evidence="8 9">ES-2</strain>
    </source>
</reference>
<keyword evidence="6" id="KW-0812">Transmembrane</keyword>
<keyword evidence="9" id="KW-1185">Reference proteome</keyword>
<keyword evidence="2 6" id="KW-0597">Phosphoprotein</keyword>
<keyword evidence="1 6" id="KW-0813">Transport</keyword>
<feature type="modified residue" description="FMN phosphoryl threonine" evidence="6">
    <location>
        <position position="178"/>
    </location>
</feature>
<dbReference type="InterPro" id="IPR010209">
    <property type="entry name" value="Ion_transpt_RnfG/RsxG"/>
</dbReference>
<feature type="domain" description="FMN-binding" evidence="7">
    <location>
        <begin position="105"/>
        <end position="195"/>
    </location>
</feature>
<dbReference type="STRING" id="395494.Galf_2367"/>
<evidence type="ECO:0000259" key="7">
    <source>
        <dbReference type="SMART" id="SM00900"/>
    </source>
</evidence>
<sequence precursor="true">MRRTIAKASFHTALNLAVFALIGTAILAFTFAQTHARIAQSEEAEKLKLISQIVPKTLFDNDIIKDTLKIKTDPLLGNEESTTAYRARLGSEPSVVVLEAIAPDGYSGKIGLLIAIKSTGELAGVRVLTHKETPGLGDYIEIARSPWIKGFDGKSPGNEADWKVKKDGGQFDYMAGATITPRAVVKAVHKALQYFAAHHDALFAPQTTSATQELKP</sequence>
<keyword evidence="3 6" id="KW-0285">Flavoprotein</keyword>
<dbReference type="AlphaFoldDB" id="D9SJI1"/>
<keyword evidence="6" id="KW-1133">Transmembrane helix</keyword>
<dbReference type="GO" id="GO:0009055">
    <property type="term" value="F:electron transfer activity"/>
    <property type="evidence" value="ECO:0007669"/>
    <property type="project" value="InterPro"/>
</dbReference>
<keyword evidence="6" id="KW-0997">Cell inner membrane</keyword>
<dbReference type="NCBIfam" id="NF002519">
    <property type="entry name" value="PRK01908.1"/>
    <property type="match status" value="1"/>
</dbReference>
<evidence type="ECO:0000256" key="6">
    <source>
        <dbReference type="HAMAP-Rule" id="MF_00479"/>
    </source>
</evidence>
<dbReference type="HOGENOM" id="CLU_077882_1_0_4"/>
<evidence type="ECO:0000256" key="5">
    <source>
        <dbReference type="ARBA" id="ARBA00022982"/>
    </source>
</evidence>
<dbReference type="OrthoDB" id="9784165at2"/>
<keyword evidence="6" id="KW-0472">Membrane</keyword>
<dbReference type="Proteomes" id="UP000001235">
    <property type="component" value="Chromosome"/>
</dbReference>
<dbReference type="GO" id="GO:0022900">
    <property type="term" value="P:electron transport chain"/>
    <property type="evidence" value="ECO:0007669"/>
    <property type="project" value="UniProtKB-UniRule"/>
</dbReference>
<comment type="cofactor">
    <cofactor evidence="6">
        <name>FMN</name>
        <dbReference type="ChEBI" id="CHEBI:58210"/>
    </cofactor>
</comment>
<comment type="function">
    <text evidence="6">Part of a membrane-bound complex that couples electron transfer with translocation of ions across the membrane.</text>
</comment>
<dbReference type="PANTHER" id="PTHR36118">
    <property type="entry name" value="ION-TRANSLOCATING OXIDOREDUCTASE COMPLEX SUBUNIT G"/>
    <property type="match status" value="1"/>
</dbReference>
<evidence type="ECO:0000256" key="2">
    <source>
        <dbReference type="ARBA" id="ARBA00022553"/>
    </source>
</evidence>
<dbReference type="EMBL" id="CP002159">
    <property type="protein sequence ID" value="ADL56369.1"/>
    <property type="molecule type" value="Genomic_DNA"/>
</dbReference>
<keyword evidence="6" id="KW-1003">Cell membrane</keyword>
<evidence type="ECO:0000256" key="3">
    <source>
        <dbReference type="ARBA" id="ARBA00022630"/>
    </source>
</evidence>
<organism evidence="8 9">
    <name type="scientific">Gallionella capsiferriformans (strain ES-2)</name>
    <name type="common">Gallionella ferruginea capsiferriformans (strain ES-2)</name>
    <dbReference type="NCBI Taxonomy" id="395494"/>
    <lineage>
        <taxon>Bacteria</taxon>
        <taxon>Pseudomonadati</taxon>
        <taxon>Pseudomonadota</taxon>
        <taxon>Betaproteobacteria</taxon>
        <taxon>Nitrosomonadales</taxon>
        <taxon>Gallionellaceae</taxon>
        <taxon>Gallionella</taxon>
    </lineage>
</organism>
<dbReference type="InterPro" id="IPR007329">
    <property type="entry name" value="FMN-bd"/>
</dbReference>
<keyword evidence="6" id="KW-1278">Translocase</keyword>
<keyword evidence="4 6" id="KW-0288">FMN</keyword>
<proteinExistence type="inferred from homology"/>
<gene>
    <name evidence="6" type="primary">rnfG</name>
    <name evidence="8" type="ordered locus">Galf_2367</name>
</gene>
<comment type="subunit">
    <text evidence="6">The complex is composed of six subunits: RnfA, RnfB, RnfC, RnfD, RnfE and RnfG.</text>
</comment>
<evidence type="ECO:0000256" key="4">
    <source>
        <dbReference type="ARBA" id="ARBA00022643"/>
    </source>
</evidence>
<dbReference type="Pfam" id="PF04205">
    <property type="entry name" value="FMN_bind"/>
    <property type="match status" value="1"/>
</dbReference>
<dbReference type="GO" id="GO:0010181">
    <property type="term" value="F:FMN binding"/>
    <property type="evidence" value="ECO:0007669"/>
    <property type="project" value="InterPro"/>
</dbReference>
<dbReference type="PANTHER" id="PTHR36118:SF1">
    <property type="entry name" value="ION-TRANSLOCATING OXIDOREDUCTASE COMPLEX SUBUNIT G"/>
    <property type="match status" value="1"/>
</dbReference>
<protein>
    <recommendedName>
        <fullName evidence="6">Ion-translocating oxidoreductase complex subunit G</fullName>
        <ecNumber evidence="6">7.-.-.-</ecNumber>
    </recommendedName>
    <alternativeName>
        <fullName evidence="6">Rnf electron transport complex subunit G</fullName>
    </alternativeName>
</protein>
<dbReference type="GO" id="GO:0005886">
    <property type="term" value="C:plasma membrane"/>
    <property type="evidence" value="ECO:0007669"/>
    <property type="project" value="UniProtKB-SubCell"/>
</dbReference>
<dbReference type="SMART" id="SM00900">
    <property type="entry name" value="FMN_bind"/>
    <property type="match status" value="1"/>
</dbReference>
<name>D9SJI1_GALCS</name>
<dbReference type="RefSeq" id="WP_013294292.1">
    <property type="nucleotide sequence ID" value="NC_014394.1"/>
</dbReference>
<evidence type="ECO:0000313" key="8">
    <source>
        <dbReference type="EMBL" id="ADL56369.1"/>
    </source>
</evidence>
<dbReference type="NCBIfam" id="TIGR01947">
    <property type="entry name" value="rnfG"/>
    <property type="match status" value="1"/>
</dbReference>
<dbReference type="EC" id="7.-.-.-" evidence="6"/>
<accession>D9SJI1</accession>
<dbReference type="PIRSF" id="PIRSF006091">
    <property type="entry name" value="E_trnsport_RnfG"/>
    <property type="match status" value="1"/>
</dbReference>
<dbReference type="HAMAP" id="MF_00479">
    <property type="entry name" value="RsxG_RnfG"/>
    <property type="match status" value="1"/>
</dbReference>
<comment type="similarity">
    <text evidence="6">Belongs to the RnfG family.</text>
</comment>